<evidence type="ECO:0000313" key="2">
    <source>
        <dbReference type="Proteomes" id="UP000321570"/>
    </source>
</evidence>
<dbReference type="AlphaFoldDB" id="A0A564YRH8"/>
<proteinExistence type="predicted"/>
<dbReference type="Proteomes" id="UP000321570">
    <property type="component" value="Unassembled WGS sequence"/>
</dbReference>
<keyword evidence="2" id="KW-1185">Reference proteome</keyword>
<reference evidence="1 2" key="1">
    <citation type="submission" date="2019-07" db="EMBL/GenBank/DDBJ databases">
        <authorList>
            <person name="Jastrzebski P J."/>
            <person name="Paukszto L."/>
            <person name="Jastrzebski P J."/>
        </authorList>
    </citation>
    <scope>NUCLEOTIDE SEQUENCE [LARGE SCALE GENOMIC DNA]</scope>
    <source>
        <strain evidence="1 2">WMS-il1</strain>
    </source>
</reference>
<name>A0A564YRH8_HYMDI</name>
<protein>
    <submittedName>
        <fullName evidence="1">Uncharacterized protein</fullName>
    </submittedName>
</protein>
<dbReference type="EMBL" id="CABIJS010000333">
    <property type="protein sequence ID" value="VUZ49293.1"/>
    <property type="molecule type" value="Genomic_DNA"/>
</dbReference>
<evidence type="ECO:0000313" key="1">
    <source>
        <dbReference type="EMBL" id="VUZ49293.1"/>
    </source>
</evidence>
<accession>A0A564YRH8</accession>
<organism evidence="1 2">
    <name type="scientific">Hymenolepis diminuta</name>
    <name type="common">Rat tapeworm</name>
    <dbReference type="NCBI Taxonomy" id="6216"/>
    <lineage>
        <taxon>Eukaryota</taxon>
        <taxon>Metazoa</taxon>
        <taxon>Spiralia</taxon>
        <taxon>Lophotrochozoa</taxon>
        <taxon>Platyhelminthes</taxon>
        <taxon>Cestoda</taxon>
        <taxon>Eucestoda</taxon>
        <taxon>Cyclophyllidea</taxon>
        <taxon>Hymenolepididae</taxon>
        <taxon>Hymenolepis</taxon>
    </lineage>
</organism>
<sequence>MAYNRQFPDPAAVQYNLTEFHPEAIEYMAKSRINPDSIPAFIAHKESIQKINARFWGYATVNPVVTLADLQSLLTNAYSSLGPIYCLPVAKQIFGVTEFHPAVIHAFNTNEASSNYRPTVGDIMDEIIKCYNESKTFVPPVDTGRLYNWWE</sequence>
<feature type="non-terminal residue" evidence="1">
    <location>
        <position position="151"/>
    </location>
</feature>
<gene>
    <name evidence="1" type="ORF">WMSIL1_LOCUS8630</name>
</gene>